<feature type="binding site" evidence="15">
    <location>
        <position position="358"/>
    </location>
    <ligand>
        <name>Mg(2+)</name>
        <dbReference type="ChEBI" id="CHEBI:18420"/>
    </ligand>
</feature>
<comment type="subcellular location">
    <subcellularLocation>
        <location evidence="1">Cell membrane</location>
        <topology evidence="1">Lipid-anchor</topology>
        <topology evidence="1">GPI-anchor</topology>
    </subcellularLocation>
</comment>
<dbReference type="PROSITE" id="PS00123">
    <property type="entry name" value="ALKALINE_PHOSPHATASE"/>
    <property type="match status" value="1"/>
</dbReference>
<evidence type="ECO:0000256" key="14">
    <source>
        <dbReference type="PIRSR" id="PIRSR601952-1"/>
    </source>
</evidence>
<evidence type="ECO:0000256" key="6">
    <source>
        <dbReference type="ARBA" id="ARBA00022622"/>
    </source>
</evidence>
<dbReference type="GO" id="GO:0046872">
    <property type="term" value="F:metal ion binding"/>
    <property type="evidence" value="ECO:0007669"/>
    <property type="project" value="UniProtKB-KW"/>
</dbReference>
<evidence type="ECO:0000256" key="13">
    <source>
        <dbReference type="ARBA" id="ARBA00023288"/>
    </source>
</evidence>
<feature type="binding site" evidence="15">
    <location>
        <position position="485"/>
    </location>
    <ligand>
        <name>Zn(2+)</name>
        <dbReference type="ChEBI" id="CHEBI:29105"/>
        <label>2</label>
    </ligand>
</feature>
<dbReference type="InterPro" id="IPR001952">
    <property type="entry name" value="Alkaline_phosphatase"/>
</dbReference>
<keyword evidence="13" id="KW-0449">Lipoprotein</keyword>
<dbReference type="AlphaFoldDB" id="A0A8B7NWV4"/>
<feature type="binding site" evidence="15">
    <location>
        <position position="190"/>
    </location>
    <ligand>
        <name>Mg(2+)</name>
        <dbReference type="ChEBI" id="CHEBI:18420"/>
    </ligand>
</feature>
<evidence type="ECO:0000256" key="10">
    <source>
        <dbReference type="ARBA" id="ARBA00022842"/>
    </source>
</evidence>
<keyword evidence="5" id="KW-0597">Phosphoprotein</keyword>
<feature type="chain" id="PRO_5034389476" description="Alkaline phosphatase" evidence="18">
    <location>
        <begin position="23"/>
        <end position="531"/>
    </location>
</feature>
<feature type="binding site" evidence="15">
    <location>
        <position position="78"/>
    </location>
    <ligand>
        <name>Zn(2+)</name>
        <dbReference type="ChEBI" id="CHEBI:29105"/>
        <label>2</label>
    </ligand>
</feature>
<evidence type="ECO:0000256" key="3">
    <source>
        <dbReference type="ARBA" id="ARBA00012647"/>
    </source>
</evidence>
<feature type="binding site" evidence="15">
    <location>
        <position position="405"/>
    </location>
    <ligand>
        <name>Zn(2+)</name>
        <dbReference type="ChEBI" id="CHEBI:29105"/>
        <label>2</label>
    </ligand>
</feature>
<dbReference type="InterPro" id="IPR018299">
    <property type="entry name" value="Alkaline_phosphatase_AS"/>
</dbReference>
<dbReference type="SUPFAM" id="SSF53649">
    <property type="entry name" value="Alkaline phosphatase-like"/>
    <property type="match status" value="1"/>
</dbReference>
<evidence type="ECO:0000313" key="19">
    <source>
        <dbReference type="Proteomes" id="UP000694843"/>
    </source>
</evidence>
<sequence length="531" mass="57760">MMIARRTILVLAVAFLGTLVESTYHSRPLVPSNVKVFPTARAEDQAFWYAEAQNEIAQSLARTENNNVAKNVILFLGDGMSVATITAGRIYKGQQLGQSGEEYKLVWEDFPDLAMIKTYDVDRQVPDSASTATAYLCGVKSNYYTTGVDSSVKLEDCMSVTEESKLSSIAVWALEAGKRTGFVTSTRVSHATPSALYAHSASREWECDASLPLGTALRCPDTKDIARQLIEDYPGSDFNVIMGGGYSCLSGDAVETPGDPINLEYGCVRADGRNLFDQWTINQEAKGRRHAAVRTFTDLKAVNASDVDYILGVFANDHVAYEHLKRELNLDMPTLADMTEAAISVLQASDAGYFLLVEGGRIDLAHHDNLANTALDETAAFDDAIRRALSLVNTEETLVIVTSDHSHVATINGYPHRGQDITGFSGIMDDGLPLPTITYTNGPGWIGSYVVDENGNAARRNLTDDDVTSYDYVHSAGALRYSETHGGDDVALFAVGPMSHLFQRTHEQSFIAHAMAYAACIGPNLDHCAQP</sequence>
<evidence type="ECO:0000256" key="17">
    <source>
        <dbReference type="RuleBase" id="RU003947"/>
    </source>
</evidence>
<feature type="binding site" evidence="15">
    <location>
        <position position="78"/>
    </location>
    <ligand>
        <name>Mg(2+)</name>
        <dbReference type="ChEBI" id="CHEBI:18420"/>
    </ligand>
</feature>
<keyword evidence="8 17" id="KW-0378">Hydrolase</keyword>
<gene>
    <name evidence="20" type="primary">LOC108674742</name>
</gene>
<feature type="signal peptide" evidence="18">
    <location>
        <begin position="1"/>
        <end position="22"/>
    </location>
</feature>
<dbReference type="GeneID" id="108674742"/>
<dbReference type="SMART" id="SM00098">
    <property type="entry name" value="alkPPc"/>
    <property type="match status" value="1"/>
</dbReference>
<evidence type="ECO:0000256" key="1">
    <source>
        <dbReference type="ARBA" id="ARBA00004609"/>
    </source>
</evidence>
<dbReference type="EC" id="3.1.3.1" evidence="3 17"/>
<evidence type="ECO:0000256" key="15">
    <source>
        <dbReference type="PIRSR" id="PIRSR601952-2"/>
    </source>
</evidence>
<proteinExistence type="inferred from homology"/>
<keyword evidence="12" id="KW-0325">Glycoprotein</keyword>
<reference evidence="20" key="1">
    <citation type="submission" date="2025-08" db="UniProtKB">
        <authorList>
            <consortium name="RefSeq"/>
        </authorList>
    </citation>
    <scope>IDENTIFICATION</scope>
    <source>
        <tissue evidence="20">Whole organism</tissue>
    </source>
</reference>
<comment type="catalytic activity">
    <reaction evidence="17">
        <text>a phosphate monoester + H2O = an alcohol + phosphate</text>
        <dbReference type="Rhea" id="RHEA:15017"/>
        <dbReference type="ChEBI" id="CHEBI:15377"/>
        <dbReference type="ChEBI" id="CHEBI:30879"/>
        <dbReference type="ChEBI" id="CHEBI:43474"/>
        <dbReference type="ChEBI" id="CHEBI:67140"/>
        <dbReference type="EC" id="3.1.3.1"/>
    </reaction>
</comment>
<keyword evidence="19" id="KW-1185">Reference proteome</keyword>
<evidence type="ECO:0000256" key="2">
    <source>
        <dbReference type="ARBA" id="ARBA00005984"/>
    </source>
</evidence>
<evidence type="ECO:0000256" key="5">
    <source>
        <dbReference type="ARBA" id="ARBA00022553"/>
    </source>
</evidence>
<dbReference type="PANTHER" id="PTHR11596:SF5">
    <property type="entry name" value="ALKALINE PHOSPHATASE"/>
    <property type="match status" value="1"/>
</dbReference>
<evidence type="ECO:0000256" key="12">
    <source>
        <dbReference type="ARBA" id="ARBA00023180"/>
    </source>
</evidence>
<dbReference type="FunFam" id="3.40.720.10:FF:000008">
    <property type="entry name" value="Alkaline phosphatase"/>
    <property type="match status" value="1"/>
</dbReference>
<evidence type="ECO:0000256" key="8">
    <source>
        <dbReference type="ARBA" id="ARBA00022801"/>
    </source>
</evidence>
<dbReference type="Gene3D" id="3.40.720.10">
    <property type="entry name" value="Alkaline Phosphatase, subunit A"/>
    <property type="match status" value="1"/>
</dbReference>
<dbReference type="OMA" id="FFHTTHE"/>
<dbReference type="Proteomes" id="UP000694843">
    <property type="component" value="Unplaced"/>
</dbReference>
<keyword evidence="11" id="KW-0472">Membrane</keyword>
<comment type="cofactor">
    <cofactor evidence="15">
        <name>Mg(2+)</name>
        <dbReference type="ChEBI" id="CHEBI:18420"/>
    </cofactor>
    <text evidence="15">Binds 1 Mg(2+) ion.</text>
</comment>
<keyword evidence="7 15" id="KW-0479">Metal-binding</keyword>
<keyword evidence="6" id="KW-0336">GPI-anchor</keyword>
<protein>
    <recommendedName>
        <fullName evidence="3 17">Alkaline phosphatase</fullName>
        <ecNumber evidence="3 17">3.1.3.1</ecNumber>
    </recommendedName>
</protein>
<evidence type="ECO:0000256" key="4">
    <source>
        <dbReference type="ARBA" id="ARBA00022475"/>
    </source>
</evidence>
<dbReference type="GO" id="GO:0004035">
    <property type="term" value="F:alkaline phosphatase activity"/>
    <property type="evidence" value="ECO:0007669"/>
    <property type="project" value="UniProtKB-EC"/>
</dbReference>
<name>A0A8B7NWV4_HYAAZ</name>
<dbReference type="OrthoDB" id="5818554at2759"/>
<keyword evidence="4" id="KW-1003">Cell membrane</keyword>
<evidence type="ECO:0000256" key="11">
    <source>
        <dbReference type="ARBA" id="ARBA00023136"/>
    </source>
</evidence>
<dbReference type="Pfam" id="PF00245">
    <property type="entry name" value="Alk_phosphatase"/>
    <property type="match status" value="1"/>
</dbReference>
<feature type="binding site" evidence="15">
    <location>
        <position position="192"/>
    </location>
    <ligand>
        <name>Mg(2+)</name>
        <dbReference type="ChEBI" id="CHEBI:18420"/>
    </ligand>
</feature>
<keyword evidence="18" id="KW-0732">Signal</keyword>
<dbReference type="PANTHER" id="PTHR11596">
    <property type="entry name" value="ALKALINE PHOSPHATASE"/>
    <property type="match status" value="1"/>
</dbReference>
<dbReference type="RefSeq" id="XP_018018200.1">
    <property type="nucleotide sequence ID" value="XM_018162711.2"/>
</dbReference>
<dbReference type="CDD" id="cd16012">
    <property type="entry name" value="ALP"/>
    <property type="match status" value="1"/>
</dbReference>
<dbReference type="KEGG" id="hazt:108674742"/>
<comment type="similarity">
    <text evidence="2 16">Belongs to the alkaline phosphatase family.</text>
</comment>
<evidence type="ECO:0000256" key="9">
    <source>
        <dbReference type="ARBA" id="ARBA00022833"/>
    </source>
</evidence>
<organism evidence="19 20">
    <name type="scientific">Hyalella azteca</name>
    <name type="common">Amphipod</name>
    <dbReference type="NCBI Taxonomy" id="294128"/>
    <lineage>
        <taxon>Eukaryota</taxon>
        <taxon>Metazoa</taxon>
        <taxon>Ecdysozoa</taxon>
        <taxon>Arthropoda</taxon>
        <taxon>Crustacea</taxon>
        <taxon>Multicrustacea</taxon>
        <taxon>Malacostraca</taxon>
        <taxon>Eumalacostraca</taxon>
        <taxon>Peracarida</taxon>
        <taxon>Amphipoda</taxon>
        <taxon>Senticaudata</taxon>
        <taxon>Talitrida</taxon>
        <taxon>Talitroidea</taxon>
        <taxon>Hyalellidae</taxon>
        <taxon>Hyalella</taxon>
    </lineage>
</organism>
<keyword evidence="10 15" id="KW-0460">Magnesium</keyword>
<evidence type="ECO:0000256" key="18">
    <source>
        <dbReference type="SAM" id="SignalP"/>
    </source>
</evidence>
<feature type="binding site" evidence="15">
    <location>
        <position position="404"/>
    </location>
    <ligand>
        <name>Zn(2+)</name>
        <dbReference type="ChEBI" id="CHEBI:29105"/>
        <label>2</label>
    </ligand>
</feature>
<dbReference type="GO" id="GO:0098552">
    <property type="term" value="C:side of membrane"/>
    <property type="evidence" value="ECO:0007669"/>
    <property type="project" value="UniProtKB-KW"/>
</dbReference>
<feature type="active site" description="Phosphoserine intermediate" evidence="14">
    <location>
        <position position="128"/>
    </location>
</feature>
<feature type="binding site" evidence="15">
    <location>
        <position position="363"/>
    </location>
    <ligand>
        <name>Zn(2+)</name>
        <dbReference type="ChEBI" id="CHEBI:29105"/>
        <label>2</label>
    </ligand>
</feature>
<feature type="binding site" evidence="15">
    <location>
        <position position="367"/>
    </location>
    <ligand>
        <name>Zn(2+)</name>
        <dbReference type="ChEBI" id="CHEBI:29105"/>
        <label>2</label>
    </ligand>
</feature>
<comment type="cofactor">
    <cofactor evidence="15">
        <name>Zn(2+)</name>
        <dbReference type="ChEBI" id="CHEBI:29105"/>
    </cofactor>
    <text evidence="15">Binds 2 Zn(2+) ions.</text>
</comment>
<dbReference type="GO" id="GO:0005886">
    <property type="term" value="C:plasma membrane"/>
    <property type="evidence" value="ECO:0007669"/>
    <property type="project" value="UniProtKB-SubCell"/>
</dbReference>
<evidence type="ECO:0000313" key="20">
    <source>
        <dbReference type="RefSeq" id="XP_018018200.1"/>
    </source>
</evidence>
<evidence type="ECO:0000256" key="7">
    <source>
        <dbReference type="ARBA" id="ARBA00022723"/>
    </source>
</evidence>
<dbReference type="InterPro" id="IPR017850">
    <property type="entry name" value="Alkaline_phosphatase_core_sf"/>
</dbReference>
<dbReference type="PRINTS" id="PR00113">
    <property type="entry name" value="ALKPHPHTASE"/>
</dbReference>
<keyword evidence="9 15" id="KW-0862">Zinc</keyword>
<accession>A0A8B7NWV4</accession>
<evidence type="ECO:0000256" key="16">
    <source>
        <dbReference type="RuleBase" id="RU003946"/>
    </source>
</evidence>